<protein>
    <submittedName>
        <fullName evidence="3">Uncharacterized protein</fullName>
    </submittedName>
</protein>
<keyword evidence="4" id="KW-1185">Reference proteome</keyword>
<reference evidence="3 4" key="1">
    <citation type="submission" date="2017-11" db="EMBL/GenBank/DDBJ databases">
        <title>Draft genome of actinobacteria isolated from guarana (Paullinia cupana (Mart.) Ducke.</title>
        <authorList>
            <person name="Siqueira K.A."/>
            <person name="Liotti R.G."/>
            <person name="Mendes T.A.O."/>
            <person name="Soares M.A."/>
        </authorList>
    </citation>
    <scope>NUCLEOTIDE SEQUENCE [LARGE SCALE GENOMIC DNA]</scope>
    <source>
        <strain evidence="3 4">193</strain>
    </source>
</reference>
<evidence type="ECO:0000256" key="2">
    <source>
        <dbReference type="SAM" id="Phobius"/>
    </source>
</evidence>
<name>A0A3M0I866_9ACTN</name>
<feature type="transmembrane region" description="Helical" evidence="2">
    <location>
        <begin position="199"/>
        <end position="222"/>
    </location>
</feature>
<dbReference type="RefSeq" id="WP_121890009.1">
    <property type="nucleotide sequence ID" value="NZ_PENI01000008.1"/>
</dbReference>
<keyword evidence="2" id="KW-0472">Membrane</keyword>
<accession>A0A3M0I866</accession>
<keyword evidence="2" id="KW-0812">Transmembrane</keyword>
<comment type="caution">
    <text evidence="3">The sequence shown here is derived from an EMBL/GenBank/DDBJ whole genome shotgun (WGS) entry which is preliminary data.</text>
</comment>
<dbReference type="OrthoDB" id="4207709at2"/>
<keyword evidence="2" id="KW-1133">Transmembrane helix</keyword>
<evidence type="ECO:0000256" key="1">
    <source>
        <dbReference type="SAM" id="MobiDB-lite"/>
    </source>
</evidence>
<evidence type="ECO:0000313" key="3">
    <source>
        <dbReference type="EMBL" id="RMB85035.1"/>
    </source>
</evidence>
<proteinExistence type="predicted"/>
<feature type="region of interest" description="Disordered" evidence="1">
    <location>
        <begin position="230"/>
        <end position="262"/>
    </location>
</feature>
<evidence type="ECO:0000313" key="4">
    <source>
        <dbReference type="Proteomes" id="UP000270471"/>
    </source>
</evidence>
<sequence>MSDTGTHGGYRTDGLWATAGVSFGLVVVGSGLALVGMMEFDERCMQGVTQGPGRLLRVRDQAFPPATICEFDGGEVSSIGGRAVLGAPLWASLLIMITCLLVALIAECFEPRLGSDLVVPMSRAEKLRRTGTAFFVTGSVFLMFYALVGWRLFAGPSSVCSAGADWGQNPPRTQTYSFFPPQATCQYTSGLTEQLNPDWMASLATELAVPVLPAGIGFVLAWRRWSAERRATRQDTAPETSDTPGGDDATRLRSGGSPRWRR</sequence>
<gene>
    <name evidence="3" type="ORF">CTZ28_15570</name>
</gene>
<feature type="compositionally biased region" description="Polar residues" evidence="1">
    <location>
        <begin position="234"/>
        <end position="243"/>
    </location>
</feature>
<dbReference type="EMBL" id="PENI01000008">
    <property type="protein sequence ID" value="RMB85035.1"/>
    <property type="molecule type" value="Genomic_DNA"/>
</dbReference>
<dbReference type="AlphaFoldDB" id="A0A3M0I866"/>
<organism evidence="3 4">
    <name type="scientific">Streptomyces shenzhenensis</name>
    <dbReference type="NCBI Taxonomy" id="943815"/>
    <lineage>
        <taxon>Bacteria</taxon>
        <taxon>Bacillati</taxon>
        <taxon>Actinomycetota</taxon>
        <taxon>Actinomycetes</taxon>
        <taxon>Kitasatosporales</taxon>
        <taxon>Streptomycetaceae</taxon>
        <taxon>Streptomyces</taxon>
    </lineage>
</organism>
<feature type="transmembrane region" description="Helical" evidence="2">
    <location>
        <begin position="15"/>
        <end position="38"/>
    </location>
</feature>
<dbReference type="Proteomes" id="UP000270471">
    <property type="component" value="Unassembled WGS sequence"/>
</dbReference>
<feature type="transmembrane region" description="Helical" evidence="2">
    <location>
        <begin position="130"/>
        <end position="148"/>
    </location>
</feature>